<evidence type="ECO:0000256" key="2">
    <source>
        <dbReference type="ARBA" id="ARBA00004123"/>
    </source>
</evidence>
<comment type="subcellular location">
    <subcellularLocation>
        <location evidence="2 8">Nucleus</location>
    </subcellularLocation>
</comment>
<feature type="compositionally biased region" description="Polar residues" evidence="9">
    <location>
        <begin position="68"/>
        <end position="85"/>
    </location>
</feature>
<sequence length="861" mass="94253">MDLSSMLNEGPAPDKKPTRAPLSQAEPPRVAPVTTPSRPNANWGPPALYSHAHGTPPVGTPNGVAALSRQSSSLTPLQTPAQSGASAYRIQQPLQSPAAAGAVAAAPGAAVHPPGPNHLPYGAYSATTSGGRPPGQGFPYPHASPSQHQRQPSIPSSVQYAHQGSSLSPTPPSRHNHTPNPQSYSHPHLQQYQQSQPTTPLGPHLLQYQRSSNHSHSDLQSPQHHRNYSGASNSLASASPAQHHPSIGNLVDSPSAHSRQSPHLRRTSEYLAQQDRERSVSLDEVARTTFLNGQMPYSGMAAHPEGSPLSTHLNKQSPPEAIKHEPGRMDMHHLLAPAKSVADMDREGDGAKQTGPQQSQQRTPQGVDLSTRLSPEPEKVTIVPPLSSAPPSAGGPESAEVDAIAQADATSHKVQSVPAVEAKVHVPTMSKIAHLSEPKKRPAEGELGAEEPPAKKGRKRKYTERPIWARLAPSHPKYDPTTNGMNGASALSRPQQPYRSHLPPRSNGVSAQNPRQQTAPQANGHALQRERVTGSMDLDRPWLQEPPLDNDLIRARQMFGHWEKSIRWSQPVVDMEKVVADWLYIQLMQLQDVEDDPQIGSIEIEAKIGQIIDKRSDMRMQLPVQSATVVSETWCRENTRFESQMEKHEHKAMNDFLNVAIQATMNNKGRVGMQYKHPKETDSFRALSAAGFAALPPSFKKIPSRQGRDLRLRTTTNEKGQVTARIVKSHVADMHIFNPQYDYDCRITINLEANMNRPELAPFEDLVAPISDLGASYKREQPPDRKKDRLSYTHLAYSIDLTRVDVPGLTKYELELEVDASVLRQQIAAINEGRSSGYQAVVSGFLDNATYLMRQRPGPPA</sequence>
<keyword evidence="6 8" id="KW-0539">Nucleus</keyword>
<feature type="region of interest" description="Disordered" evidence="9">
    <location>
        <begin position="434"/>
        <end position="527"/>
    </location>
</feature>
<dbReference type="AlphaFoldDB" id="A0A4U0UAQ8"/>
<accession>A0A4U0UAQ8</accession>
<keyword evidence="12" id="KW-1185">Reference proteome</keyword>
<feature type="compositionally biased region" description="Polar residues" evidence="9">
    <location>
        <begin position="144"/>
        <end position="168"/>
    </location>
</feature>
<dbReference type="OrthoDB" id="272147at2759"/>
<evidence type="ECO:0000256" key="1">
    <source>
        <dbReference type="ARBA" id="ARBA00001946"/>
    </source>
</evidence>
<evidence type="ECO:0000313" key="11">
    <source>
        <dbReference type="EMBL" id="TKA32481.1"/>
    </source>
</evidence>
<comment type="function">
    <text evidence="8">First step of mRNA capping. Converts the 5'-triphosphate end of a nascent mRNA chain into a diphosphate end.</text>
</comment>
<dbReference type="InterPro" id="IPR033469">
    <property type="entry name" value="CYTH-like_dom_sf"/>
</dbReference>
<dbReference type="PANTHER" id="PTHR28118:SF1">
    <property type="entry name" value="POLYNUCLEOTIDE 5'-TRIPHOSPHATASE CTL1-RELATED"/>
    <property type="match status" value="1"/>
</dbReference>
<evidence type="ECO:0000256" key="4">
    <source>
        <dbReference type="ARBA" id="ARBA00022664"/>
    </source>
</evidence>
<dbReference type="Gene3D" id="3.20.100.10">
    <property type="entry name" value="mRNA triphosphatase Cet1-like"/>
    <property type="match status" value="1"/>
</dbReference>
<organism evidence="11 12">
    <name type="scientific">Salinomyces thailandicus</name>
    <dbReference type="NCBI Taxonomy" id="706561"/>
    <lineage>
        <taxon>Eukaryota</taxon>
        <taxon>Fungi</taxon>
        <taxon>Dikarya</taxon>
        <taxon>Ascomycota</taxon>
        <taxon>Pezizomycotina</taxon>
        <taxon>Dothideomycetes</taxon>
        <taxon>Dothideomycetidae</taxon>
        <taxon>Mycosphaerellales</taxon>
        <taxon>Teratosphaeriaceae</taxon>
        <taxon>Salinomyces</taxon>
    </lineage>
</organism>
<feature type="compositionally biased region" description="Low complexity" evidence="9">
    <location>
        <begin position="384"/>
        <end position="398"/>
    </location>
</feature>
<comment type="catalytic activity">
    <reaction evidence="7">
        <text>a 5'-end triphospho-ribonucleoside in mRNA + H2O = a 5'-end diphospho-ribonucleoside in mRNA + phosphate + H(+)</text>
        <dbReference type="Rhea" id="RHEA:67004"/>
        <dbReference type="Rhea" id="RHEA-COMP:17164"/>
        <dbReference type="Rhea" id="RHEA-COMP:17165"/>
        <dbReference type="ChEBI" id="CHEBI:15377"/>
        <dbReference type="ChEBI" id="CHEBI:15378"/>
        <dbReference type="ChEBI" id="CHEBI:43474"/>
        <dbReference type="ChEBI" id="CHEBI:167616"/>
        <dbReference type="ChEBI" id="CHEBI:167618"/>
        <dbReference type="EC" id="3.6.1.74"/>
    </reaction>
    <physiologicalReaction direction="left-to-right" evidence="7">
        <dbReference type="Rhea" id="RHEA:67005"/>
    </physiologicalReaction>
</comment>
<dbReference type="GO" id="GO:0004651">
    <property type="term" value="F:polynucleotide 5'-phosphatase activity"/>
    <property type="evidence" value="ECO:0007669"/>
    <property type="project" value="UniProtKB-UniRule"/>
</dbReference>
<dbReference type="EC" id="3.6.1.74" evidence="8"/>
<proteinExistence type="inferred from homology"/>
<dbReference type="CDD" id="cd07470">
    <property type="entry name" value="CYTH-like_mRNA_RTPase"/>
    <property type="match status" value="1"/>
</dbReference>
<dbReference type="InterPro" id="IPR037009">
    <property type="entry name" value="mRNA_triPase_Cet1_sf"/>
</dbReference>
<dbReference type="InterPro" id="IPR004206">
    <property type="entry name" value="mRNA_triPase_Cet1"/>
</dbReference>
<dbReference type="InterPro" id="IPR040343">
    <property type="entry name" value="Cet1/Ctl1"/>
</dbReference>
<comment type="subunit">
    <text evidence="8">Heterodimer. The mRNA-capping enzyme is composed of two separate chains alpha and beta, respectively a mRNA guanylyltransferase and an mRNA 5'-triphosphate monophosphatase.</text>
</comment>
<comment type="similarity">
    <text evidence="3 8">Belongs to the fungal TPase family.</text>
</comment>
<dbReference type="Pfam" id="PF02940">
    <property type="entry name" value="mRNA_triPase"/>
    <property type="match status" value="1"/>
</dbReference>
<reference evidence="11 12" key="1">
    <citation type="submission" date="2017-03" db="EMBL/GenBank/DDBJ databases">
        <title>Genomes of endolithic fungi from Antarctica.</title>
        <authorList>
            <person name="Coleine C."/>
            <person name="Masonjones S."/>
            <person name="Stajich J.E."/>
        </authorList>
    </citation>
    <scope>NUCLEOTIDE SEQUENCE [LARGE SCALE GENOMIC DNA]</scope>
    <source>
        <strain evidence="11 12">CCFEE 6315</strain>
    </source>
</reference>
<dbReference type="GO" id="GO:0006370">
    <property type="term" value="P:7-methylguanosine mRNA capping"/>
    <property type="evidence" value="ECO:0007669"/>
    <property type="project" value="UniProtKB-UniRule"/>
</dbReference>
<dbReference type="PANTHER" id="PTHR28118">
    <property type="entry name" value="POLYNUCLEOTIDE 5'-TRIPHOSPHATASE-RELATED"/>
    <property type="match status" value="1"/>
</dbReference>
<name>A0A4U0UAQ8_9PEZI</name>
<dbReference type="EMBL" id="NAJL01000005">
    <property type="protein sequence ID" value="TKA32481.1"/>
    <property type="molecule type" value="Genomic_DNA"/>
</dbReference>
<keyword evidence="4 8" id="KW-0507">mRNA processing</keyword>
<evidence type="ECO:0000256" key="8">
    <source>
        <dbReference type="RuleBase" id="RU367053"/>
    </source>
</evidence>
<comment type="caution">
    <text evidence="11">The sequence shown here is derived from an EMBL/GenBank/DDBJ whole genome shotgun (WGS) entry which is preliminary data.</text>
</comment>
<protein>
    <recommendedName>
        <fullName evidence="8">mRNA-capping enzyme subunit beta</fullName>
        <ecNumber evidence="8">3.6.1.74</ecNumber>
    </recommendedName>
    <alternativeName>
        <fullName evidence="8">mRNA 5'-phosphatase</fullName>
    </alternativeName>
    <alternativeName>
        <fullName evidence="8">mRNA 5'-triphosphate monophosphatase</fullName>
    </alternativeName>
</protein>
<feature type="region of interest" description="Disordered" evidence="9">
    <location>
        <begin position="342"/>
        <end position="400"/>
    </location>
</feature>
<feature type="region of interest" description="Disordered" evidence="9">
    <location>
        <begin position="1"/>
        <end position="282"/>
    </location>
</feature>
<feature type="compositionally biased region" description="Polar residues" evidence="9">
    <location>
        <begin position="507"/>
        <end position="521"/>
    </location>
</feature>
<feature type="compositionally biased region" description="Polar residues" evidence="9">
    <location>
        <begin position="178"/>
        <end position="199"/>
    </location>
</feature>
<feature type="compositionally biased region" description="Basic and acidic residues" evidence="9">
    <location>
        <begin position="434"/>
        <end position="444"/>
    </location>
</feature>
<dbReference type="GO" id="GO:0031533">
    <property type="term" value="C:mRNA capping enzyme complex"/>
    <property type="evidence" value="ECO:0007669"/>
    <property type="project" value="UniProtKB-UniRule"/>
</dbReference>
<feature type="compositionally biased region" description="Polar residues" evidence="9">
    <location>
        <begin position="229"/>
        <end position="240"/>
    </location>
</feature>
<dbReference type="SUPFAM" id="SSF55154">
    <property type="entry name" value="CYTH-like phosphatases"/>
    <property type="match status" value="1"/>
</dbReference>
<evidence type="ECO:0000259" key="10">
    <source>
        <dbReference type="Pfam" id="PF02940"/>
    </source>
</evidence>
<evidence type="ECO:0000256" key="9">
    <source>
        <dbReference type="SAM" id="MobiDB-lite"/>
    </source>
</evidence>
<evidence type="ECO:0000256" key="3">
    <source>
        <dbReference type="ARBA" id="ARBA00006345"/>
    </source>
</evidence>
<feature type="compositionally biased region" description="Polar residues" evidence="9">
    <location>
        <begin position="354"/>
        <end position="364"/>
    </location>
</feature>
<comment type="cofactor">
    <cofactor evidence="1 8">
        <name>Mg(2+)</name>
        <dbReference type="ChEBI" id="CHEBI:18420"/>
    </cofactor>
</comment>
<feature type="compositionally biased region" description="Polar residues" evidence="9">
    <location>
        <begin position="308"/>
        <end position="317"/>
    </location>
</feature>
<evidence type="ECO:0000313" key="12">
    <source>
        <dbReference type="Proteomes" id="UP000308549"/>
    </source>
</evidence>
<feature type="compositionally biased region" description="Polar residues" evidence="9">
    <location>
        <begin position="208"/>
        <end position="222"/>
    </location>
</feature>
<feature type="compositionally biased region" description="Low complexity" evidence="9">
    <location>
        <begin position="97"/>
        <end position="112"/>
    </location>
</feature>
<evidence type="ECO:0000256" key="6">
    <source>
        <dbReference type="ARBA" id="ARBA00023242"/>
    </source>
</evidence>
<keyword evidence="5 8" id="KW-0378">Hydrolase</keyword>
<feature type="domain" description="mRNA triphosphatase Cet1-like" evidence="10">
    <location>
        <begin position="574"/>
        <end position="818"/>
    </location>
</feature>
<dbReference type="GO" id="GO:0140818">
    <property type="term" value="F:mRNA 5'-triphosphate monophosphatase activity"/>
    <property type="evidence" value="ECO:0007669"/>
    <property type="project" value="UniProtKB-EC"/>
</dbReference>
<evidence type="ECO:0000256" key="5">
    <source>
        <dbReference type="ARBA" id="ARBA00022801"/>
    </source>
</evidence>
<gene>
    <name evidence="11" type="ORF">B0A50_01589</name>
</gene>
<feature type="region of interest" description="Disordered" evidence="9">
    <location>
        <begin position="296"/>
        <end position="325"/>
    </location>
</feature>
<keyword evidence="8" id="KW-0506">mRNA capping</keyword>
<dbReference type="Proteomes" id="UP000308549">
    <property type="component" value="Unassembled WGS sequence"/>
</dbReference>
<evidence type="ECO:0000256" key="7">
    <source>
        <dbReference type="ARBA" id="ARBA00047740"/>
    </source>
</evidence>